<protein>
    <recommendedName>
        <fullName evidence="8">Gustatory receptor</fullName>
    </recommendedName>
</protein>
<feature type="transmembrane region" description="Helical" evidence="8">
    <location>
        <begin position="49"/>
        <end position="73"/>
    </location>
</feature>
<keyword evidence="4 8" id="KW-1133">Transmembrane helix</keyword>
<dbReference type="PANTHER" id="PTHR21143:SF133">
    <property type="entry name" value="GUSTATORY AND PHEROMONE RECEPTOR 32A-RELATED"/>
    <property type="match status" value="1"/>
</dbReference>
<evidence type="ECO:0000256" key="8">
    <source>
        <dbReference type="RuleBase" id="RU363108"/>
    </source>
</evidence>
<name>A0AAV7J7K6_COTGL</name>
<keyword evidence="3 8" id="KW-0812">Transmembrane</keyword>
<dbReference type="Pfam" id="PF08395">
    <property type="entry name" value="7tm_7"/>
    <property type="match status" value="1"/>
</dbReference>
<dbReference type="GO" id="GO:0008049">
    <property type="term" value="P:male courtship behavior"/>
    <property type="evidence" value="ECO:0007669"/>
    <property type="project" value="TreeGrafter"/>
</dbReference>
<dbReference type="PANTHER" id="PTHR21143">
    <property type="entry name" value="INVERTEBRATE GUSTATORY RECEPTOR"/>
    <property type="match status" value="1"/>
</dbReference>
<keyword evidence="2 8" id="KW-1003">Cell membrane</keyword>
<keyword evidence="6 8" id="KW-0675">Receptor</keyword>
<gene>
    <name evidence="9" type="ORF">KQX54_019239</name>
</gene>
<feature type="transmembrane region" description="Helical" evidence="8">
    <location>
        <begin position="269"/>
        <end position="289"/>
    </location>
</feature>
<feature type="transmembrane region" description="Helical" evidence="8">
    <location>
        <begin position="182"/>
        <end position="205"/>
    </location>
</feature>
<evidence type="ECO:0000256" key="3">
    <source>
        <dbReference type="ARBA" id="ARBA00022692"/>
    </source>
</evidence>
<evidence type="ECO:0000313" key="10">
    <source>
        <dbReference type="Proteomes" id="UP000826195"/>
    </source>
</evidence>
<comment type="caution">
    <text evidence="9">The sequence shown here is derived from an EMBL/GenBank/DDBJ whole genome shotgun (WGS) entry which is preliminary data.</text>
</comment>
<comment type="subcellular location">
    <subcellularLocation>
        <location evidence="1 8">Cell membrane</location>
        <topology evidence="1 8">Multi-pass membrane protein</topology>
    </subcellularLocation>
</comment>
<dbReference type="GO" id="GO:0005886">
    <property type="term" value="C:plasma membrane"/>
    <property type="evidence" value="ECO:0007669"/>
    <property type="project" value="UniProtKB-SubCell"/>
</dbReference>
<dbReference type="EMBL" id="JAHXZJ010000001">
    <property type="protein sequence ID" value="KAH0568166.1"/>
    <property type="molecule type" value="Genomic_DNA"/>
</dbReference>
<feature type="transmembrane region" description="Helical" evidence="8">
    <location>
        <begin position="301"/>
        <end position="322"/>
    </location>
</feature>
<reference evidence="9 10" key="1">
    <citation type="journal article" date="2021" name="J. Hered.">
        <title>A chromosome-level genome assembly of the parasitoid wasp, Cotesia glomerata (Hymenoptera: Braconidae).</title>
        <authorList>
            <person name="Pinto B.J."/>
            <person name="Weis J.J."/>
            <person name="Gamble T."/>
            <person name="Ode P.J."/>
            <person name="Paul R."/>
            <person name="Zaspel J.M."/>
        </authorList>
    </citation>
    <scope>NUCLEOTIDE SEQUENCE [LARGE SCALE GENOMIC DNA]</scope>
    <source>
        <strain evidence="9">CgM1</strain>
    </source>
</reference>
<dbReference type="GO" id="GO:0050909">
    <property type="term" value="P:sensory perception of taste"/>
    <property type="evidence" value="ECO:0007669"/>
    <property type="project" value="InterPro"/>
</dbReference>
<dbReference type="GO" id="GO:0007635">
    <property type="term" value="P:chemosensory behavior"/>
    <property type="evidence" value="ECO:0007669"/>
    <property type="project" value="TreeGrafter"/>
</dbReference>
<organism evidence="9 10">
    <name type="scientific">Cotesia glomerata</name>
    <name type="common">Lepidopteran parasitic wasp</name>
    <name type="synonym">Apanteles glomeratus</name>
    <dbReference type="NCBI Taxonomy" id="32391"/>
    <lineage>
        <taxon>Eukaryota</taxon>
        <taxon>Metazoa</taxon>
        <taxon>Ecdysozoa</taxon>
        <taxon>Arthropoda</taxon>
        <taxon>Hexapoda</taxon>
        <taxon>Insecta</taxon>
        <taxon>Pterygota</taxon>
        <taxon>Neoptera</taxon>
        <taxon>Endopterygota</taxon>
        <taxon>Hymenoptera</taxon>
        <taxon>Apocrita</taxon>
        <taxon>Ichneumonoidea</taxon>
        <taxon>Braconidae</taxon>
        <taxon>Microgastrinae</taxon>
        <taxon>Cotesia</taxon>
    </lineage>
</organism>
<evidence type="ECO:0000256" key="4">
    <source>
        <dbReference type="ARBA" id="ARBA00022989"/>
    </source>
</evidence>
<evidence type="ECO:0000256" key="7">
    <source>
        <dbReference type="ARBA" id="ARBA00023224"/>
    </source>
</evidence>
<dbReference type="InterPro" id="IPR013604">
    <property type="entry name" value="7TM_chemorcpt"/>
</dbReference>
<proteinExistence type="inferred from homology"/>
<evidence type="ECO:0000256" key="1">
    <source>
        <dbReference type="ARBA" id="ARBA00004651"/>
    </source>
</evidence>
<keyword evidence="7 8" id="KW-0807">Transducer</keyword>
<dbReference type="Proteomes" id="UP000826195">
    <property type="component" value="Unassembled WGS sequence"/>
</dbReference>
<dbReference type="GO" id="GO:0030425">
    <property type="term" value="C:dendrite"/>
    <property type="evidence" value="ECO:0007669"/>
    <property type="project" value="TreeGrafter"/>
</dbReference>
<sequence length="427" mass="49378">MMKNFNNNFLLFILVVKFFKVIGLAPYKLTILLNPQSKLNGQQFLGQTSYSLLGLMYNLVMPLTSIPTLYFWLPEVRKKTESSDTETQMEAWREFFFGVTSHGTFIIIVLFCIVKQRVFIKVINRLFQFEKELADTLYNTINLPSGKLLLIFVFVTHLSATVLNILTEFVAESKTITALDTILFIIPEFVIGNLVIQYALILIFLENRFKGLNKLLLSLVDTNSNESRCQRFFRIMSDSYKDNVVKLIRYIRDAQRNLYEISDDFSSCYSWPMLLSITYFAAGIIYSSYELFQNITQSETNILVSINLALWVIKTMIPIVTLTCCVTKIINEIEETSDTVYKILTIHAHDKGIKYELEQFSIELLHRDASITSCGVIPLDNSLLTSMETYSDKSNINWWKIFVFSGIVNWKNYSTDQVAHFEILLQL</sequence>
<dbReference type="GO" id="GO:0030424">
    <property type="term" value="C:axon"/>
    <property type="evidence" value="ECO:0007669"/>
    <property type="project" value="TreeGrafter"/>
</dbReference>
<dbReference type="AlphaFoldDB" id="A0AAV7J7K6"/>
<comment type="function">
    <text evidence="8">Gustatory receptor which mediates acceptance or avoidance behavior, depending on its substrates.</text>
</comment>
<evidence type="ECO:0000256" key="6">
    <source>
        <dbReference type="ARBA" id="ARBA00023170"/>
    </source>
</evidence>
<dbReference type="GO" id="GO:0007165">
    <property type="term" value="P:signal transduction"/>
    <property type="evidence" value="ECO:0007669"/>
    <property type="project" value="UniProtKB-KW"/>
</dbReference>
<feature type="transmembrane region" description="Helical" evidence="8">
    <location>
        <begin position="148"/>
        <end position="170"/>
    </location>
</feature>
<evidence type="ECO:0000256" key="5">
    <source>
        <dbReference type="ARBA" id="ARBA00023136"/>
    </source>
</evidence>
<feature type="transmembrane region" description="Helical" evidence="8">
    <location>
        <begin position="9"/>
        <end position="29"/>
    </location>
</feature>
<dbReference type="GO" id="GO:0043025">
    <property type="term" value="C:neuronal cell body"/>
    <property type="evidence" value="ECO:0007669"/>
    <property type="project" value="TreeGrafter"/>
</dbReference>
<evidence type="ECO:0000256" key="2">
    <source>
        <dbReference type="ARBA" id="ARBA00022475"/>
    </source>
</evidence>
<accession>A0AAV7J7K6</accession>
<keyword evidence="5 8" id="KW-0472">Membrane</keyword>
<keyword evidence="10" id="KW-1185">Reference proteome</keyword>
<feature type="transmembrane region" description="Helical" evidence="8">
    <location>
        <begin position="94"/>
        <end position="116"/>
    </location>
</feature>
<evidence type="ECO:0000313" key="9">
    <source>
        <dbReference type="EMBL" id="KAH0568166.1"/>
    </source>
</evidence>
<comment type="similarity">
    <text evidence="8">Belongs to the insect chemoreceptor superfamily. Gustatory receptor (GR) family.</text>
</comment>